<feature type="domain" description="PHD-type" evidence="6">
    <location>
        <begin position="1208"/>
        <end position="1267"/>
    </location>
</feature>
<dbReference type="GO" id="GO:0008270">
    <property type="term" value="F:zinc ion binding"/>
    <property type="evidence" value="ECO:0007669"/>
    <property type="project" value="UniProtKB-KW"/>
</dbReference>
<reference evidence="7" key="1">
    <citation type="submission" date="2020-05" db="EMBL/GenBank/DDBJ databases">
        <title>Mycena genomes resolve the evolution of fungal bioluminescence.</title>
        <authorList>
            <person name="Tsai I.J."/>
        </authorList>
    </citation>
    <scope>NUCLEOTIDE SEQUENCE</scope>
    <source>
        <strain evidence="7">160909Yilan</strain>
    </source>
</reference>
<feature type="compositionally biased region" description="Basic residues" evidence="5">
    <location>
        <begin position="1668"/>
        <end position="1677"/>
    </location>
</feature>
<sequence length="1690" mass="189241">MVFGFVRKAYNFLFEPSIPEYHLSEINAEPLRDQAGNIFAWQRPRGMPTLRENRRHRVPEYSRPYTGSVPTARHEDFSYWNQRYEHRSESRISCPPSFQNQYDAPGPSRQHREDSESPGWPPHHQEWAPDSIHSRPKAAAPYPPYSEISKPYRRRPPTPPPPNQTRKHRQQAFESSTSQSGHMDVDIPVDSPPSFIWDGFPNGDFSHLFSLQEARDLDNLMVHWAYTVLGGRSNQSATSETWEGGKTTRRQCLGTIECDNENCFIIVRPQSTHARVSHQLSKDCKCGAALSHKPCSVISTLYTFKHGVYYVNGGEHDHARPTHRLHMTSKERAAFVELVHTHPKSGPLRMLVGLPGPNGPGKSVTEISPVLINAGRIKHEKRQALGRGNGKGPDGAIAEFAAFDKAHPGFIRGSSVGKVTVITMQTPFMAELLVKDHRIENEAVNGIVSDATHSYFSDPKALLFMSSVFAVSSRYWVPGLISYSNGATKEHYRLHFLQLIISISEECERQGIPFTNEMLANILDFSEAERLGFVNAFIDYWMAQPSNDKSPEELETEGSALLKGCVQHFRAQIQRVGKISGVVDPAKADIFHNYSRKMLEFDDLDSFLTHAEHFIAEFPLAEDWIRWWMRPSHARMLFKSHRTMTPELWDALPDSTNPQEAQHFKLYMGVGKNNALLPGLEGVKKFMDHYERLASAEKYGAPVHYGRQEDWKYKKANGGLKSWNLPSETHSPARRRGLDGKTDSRPLIPARVCCARSADLLATLFWVTADRDYETGFKPLFSTLPSKSLLSKLANSVEIRSKIDTTSGDTYFDGGCELLRTQRNGLRKLLVDSALSTVSSTSSSQALFSWMYDIFREDPSTGGRHDAQSFLRAYSSSFKSCIGQESHWQTSNVVTRKEFELTSGSSRTFSGNLQNWFQSITRIHGASPTPLKACWISVDGDAVCEGHATVQDIIVGLPIMLVLRVHPADSNNWDIPSHFSPIHQRPAALKDGGVDYDLVGHAYYKGSNSHFAARFLSQDGKQICDYDGLKYEGHAVLNTNGIKNSLTGHLSSITPPQDFRIHSLVFRLRGGVTAQRLFTREQSIRAQKIGLSFVESTTSIPSHIDFTRPNTRLMEPTEKFWLSEESENRKGRVDWVDVPVPLKTPSPQKKSVPTPLPQKKSAPALPLVSLESQDKIQAWNLPTDSGIVQTPPPPGLNVAPTVPSSPWRINCSGCGIVSDGYSAADGNTVQCDACGYWSHVTCMEADPYFDVENLDVIEWICPECVSITGRRPWNPNLIGQYIMLLTRPTGKTYFPAEVVARDGNDVTVQWYPGNIYGTNQRPVANGPFLITASQCTSAHAQITAARIYNKTNCGRIEWPVRLVDDAMDHHEYSNPEITQALLDAQGAIAAVCLGKLEHPAYADYQIWMGSEDARKQAHKAAARSQSFTDHFHLDILPGDHSLLHDHLGFIMRTAKNNIADTEERRRVMVDLATLLLKLVVLRVYLRRSWGDDFQIYHLAHKFDKDELSKIRPDDPFADAKRGRIVRHLTTPEQVLLAPEGMNNTRTGPPKAPDFCKIKRKTSKKATIPADFVLASAFGRDLSSYVWAPALTQGLFQAPLTPRPKPKPKARSSFPSHGESDDTQPDPANTQTSAPVLAPVKRGRDGDDEEEEEEEGFEDNAAVDGGHQPLRRSGRKRPKHDDGEDVNMVIG</sequence>
<feature type="region of interest" description="Disordered" evidence="5">
    <location>
        <begin position="1596"/>
        <end position="1690"/>
    </location>
</feature>
<dbReference type="InterPro" id="IPR013083">
    <property type="entry name" value="Znf_RING/FYVE/PHD"/>
</dbReference>
<keyword evidence="1" id="KW-0479">Metal-binding</keyword>
<dbReference type="EMBL" id="JACAZH010000011">
    <property type="protein sequence ID" value="KAF7354742.1"/>
    <property type="molecule type" value="Genomic_DNA"/>
</dbReference>
<feature type="compositionally biased region" description="Polar residues" evidence="5">
    <location>
        <begin position="172"/>
        <end position="181"/>
    </location>
</feature>
<feature type="region of interest" description="Disordered" evidence="5">
    <location>
        <begin position="1138"/>
        <end position="1162"/>
    </location>
</feature>
<evidence type="ECO:0000256" key="1">
    <source>
        <dbReference type="ARBA" id="ARBA00022723"/>
    </source>
</evidence>
<organism evidence="7 8">
    <name type="scientific">Mycena sanguinolenta</name>
    <dbReference type="NCBI Taxonomy" id="230812"/>
    <lineage>
        <taxon>Eukaryota</taxon>
        <taxon>Fungi</taxon>
        <taxon>Dikarya</taxon>
        <taxon>Basidiomycota</taxon>
        <taxon>Agaricomycotina</taxon>
        <taxon>Agaricomycetes</taxon>
        <taxon>Agaricomycetidae</taxon>
        <taxon>Agaricales</taxon>
        <taxon>Marasmiineae</taxon>
        <taxon>Mycenaceae</taxon>
        <taxon>Mycena</taxon>
    </lineage>
</organism>
<evidence type="ECO:0000256" key="2">
    <source>
        <dbReference type="ARBA" id="ARBA00022771"/>
    </source>
</evidence>
<keyword evidence="8" id="KW-1185">Reference proteome</keyword>
<keyword evidence="3" id="KW-0862">Zinc</keyword>
<dbReference type="CDD" id="cd15489">
    <property type="entry name" value="PHD_SF"/>
    <property type="match status" value="1"/>
</dbReference>
<evidence type="ECO:0000259" key="6">
    <source>
        <dbReference type="PROSITE" id="PS50016"/>
    </source>
</evidence>
<protein>
    <recommendedName>
        <fullName evidence="6">PHD-type domain-containing protein</fullName>
    </recommendedName>
</protein>
<evidence type="ECO:0000313" key="7">
    <source>
        <dbReference type="EMBL" id="KAF7354742.1"/>
    </source>
</evidence>
<name>A0A8H6YA89_9AGAR</name>
<proteinExistence type="predicted"/>
<gene>
    <name evidence="7" type="ORF">MSAN_01388300</name>
</gene>
<evidence type="ECO:0000256" key="4">
    <source>
        <dbReference type="PROSITE-ProRule" id="PRU00146"/>
    </source>
</evidence>
<evidence type="ECO:0000256" key="3">
    <source>
        <dbReference type="ARBA" id="ARBA00022833"/>
    </source>
</evidence>
<feature type="compositionally biased region" description="Acidic residues" evidence="5">
    <location>
        <begin position="1645"/>
        <end position="1657"/>
    </location>
</feature>
<keyword evidence="2 4" id="KW-0863">Zinc-finger</keyword>
<dbReference type="Proteomes" id="UP000623467">
    <property type="component" value="Unassembled WGS sequence"/>
</dbReference>
<feature type="region of interest" description="Disordered" evidence="5">
    <location>
        <begin position="50"/>
        <end position="69"/>
    </location>
</feature>
<dbReference type="InterPro" id="IPR019787">
    <property type="entry name" value="Znf_PHD-finger"/>
</dbReference>
<evidence type="ECO:0000256" key="5">
    <source>
        <dbReference type="SAM" id="MobiDB-lite"/>
    </source>
</evidence>
<evidence type="ECO:0000313" key="8">
    <source>
        <dbReference type="Proteomes" id="UP000623467"/>
    </source>
</evidence>
<feature type="region of interest" description="Disordered" evidence="5">
    <location>
        <begin position="90"/>
        <end position="187"/>
    </location>
</feature>
<dbReference type="Pfam" id="PF00628">
    <property type="entry name" value="PHD"/>
    <property type="match status" value="1"/>
</dbReference>
<comment type="caution">
    <text evidence="7">The sequence shown here is derived from an EMBL/GenBank/DDBJ whole genome shotgun (WGS) entry which is preliminary data.</text>
</comment>
<dbReference type="Gene3D" id="3.30.40.10">
    <property type="entry name" value="Zinc/RING finger domain, C3HC4 (zinc finger)"/>
    <property type="match status" value="1"/>
</dbReference>
<dbReference type="SUPFAM" id="SSF57903">
    <property type="entry name" value="FYVE/PHD zinc finger"/>
    <property type="match status" value="1"/>
</dbReference>
<dbReference type="PROSITE" id="PS50016">
    <property type="entry name" value="ZF_PHD_2"/>
    <property type="match status" value="1"/>
</dbReference>
<dbReference type="OrthoDB" id="2624269at2759"/>
<accession>A0A8H6YA89</accession>
<dbReference type="InterPro" id="IPR011011">
    <property type="entry name" value="Znf_FYVE_PHD"/>
</dbReference>
<dbReference type="SMART" id="SM00249">
    <property type="entry name" value="PHD"/>
    <property type="match status" value="1"/>
</dbReference>
<dbReference type="InterPro" id="IPR001965">
    <property type="entry name" value="Znf_PHD"/>
</dbReference>